<feature type="compositionally biased region" description="Basic and acidic residues" evidence="1">
    <location>
        <begin position="96"/>
        <end position="107"/>
    </location>
</feature>
<proteinExistence type="predicted"/>
<accession>A0A5K1I8J2</accession>
<feature type="chain" id="PRO_5023843452" description="Lipoprotein" evidence="2">
    <location>
        <begin position="21"/>
        <end position="125"/>
    </location>
</feature>
<protein>
    <recommendedName>
        <fullName evidence="5">Lipoprotein</fullName>
    </recommendedName>
</protein>
<feature type="signal peptide" evidence="2">
    <location>
        <begin position="1"/>
        <end position="20"/>
    </location>
</feature>
<keyword evidence="4" id="KW-1185">Reference proteome</keyword>
<gene>
    <name evidence="3" type="ORF">HALO32_02594</name>
</gene>
<evidence type="ECO:0000313" key="3">
    <source>
        <dbReference type="EMBL" id="VVZ96493.1"/>
    </source>
</evidence>
<keyword evidence="2" id="KW-0732">Signal</keyword>
<dbReference type="RefSeq" id="WP_151444278.1">
    <property type="nucleotide sequence ID" value="NZ_CABVOU010000039.1"/>
</dbReference>
<feature type="region of interest" description="Disordered" evidence="1">
    <location>
        <begin position="88"/>
        <end position="125"/>
    </location>
</feature>
<organism evidence="3 4">
    <name type="scientific">Halomonas lysinitropha</name>
    <dbReference type="NCBI Taxonomy" id="2607506"/>
    <lineage>
        <taxon>Bacteria</taxon>
        <taxon>Pseudomonadati</taxon>
        <taxon>Pseudomonadota</taxon>
        <taxon>Gammaproteobacteria</taxon>
        <taxon>Oceanospirillales</taxon>
        <taxon>Halomonadaceae</taxon>
        <taxon>Halomonas</taxon>
    </lineage>
</organism>
<name>A0A5K1I8J2_9GAMM</name>
<sequence length="125" mass="13252">MIRVIVAVLGALVIAGCATSQPGEQSTSLSERVLARQRTYCTETSPVTRAAALALIRAQVPGYPASGLCTDAEQALAAEIARQLEDLPEGATIDIEQAREDQRRFQEQGDADTDTQPAPDVQGAE</sequence>
<dbReference type="EMBL" id="CABVOU010000039">
    <property type="protein sequence ID" value="VVZ96493.1"/>
    <property type="molecule type" value="Genomic_DNA"/>
</dbReference>
<evidence type="ECO:0000256" key="2">
    <source>
        <dbReference type="SAM" id="SignalP"/>
    </source>
</evidence>
<reference evidence="3 4" key="1">
    <citation type="submission" date="2019-09" db="EMBL/GenBank/DDBJ databases">
        <authorList>
            <person name="Criscuolo A."/>
        </authorList>
    </citation>
    <scope>NUCLEOTIDE SEQUENCE [LARGE SCALE GENOMIC DNA]</scope>
    <source>
        <strain evidence="4">3(2)</strain>
    </source>
</reference>
<evidence type="ECO:0000313" key="4">
    <source>
        <dbReference type="Proteomes" id="UP000326725"/>
    </source>
</evidence>
<dbReference type="Proteomes" id="UP000326725">
    <property type="component" value="Unassembled WGS sequence"/>
</dbReference>
<dbReference type="AlphaFoldDB" id="A0A5K1I8J2"/>
<dbReference type="PROSITE" id="PS51257">
    <property type="entry name" value="PROKAR_LIPOPROTEIN"/>
    <property type="match status" value="1"/>
</dbReference>
<evidence type="ECO:0008006" key="5">
    <source>
        <dbReference type="Google" id="ProtNLM"/>
    </source>
</evidence>
<evidence type="ECO:0000256" key="1">
    <source>
        <dbReference type="SAM" id="MobiDB-lite"/>
    </source>
</evidence>